<comment type="caution">
    <text evidence="1">The sequence shown here is derived from an EMBL/GenBank/DDBJ whole genome shotgun (WGS) entry which is preliminary data.</text>
</comment>
<evidence type="ECO:0000313" key="2">
    <source>
        <dbReference type="Proteomes" id="UP001281410"/>
    </source>
</evidence>
<dbReference type="EMBL" id="JANJYJ010000009">
    <property type="protein sequence ID" value="KAK3189397.1"/>
    <property type="molecule type" value="Genomic_DNA"/>
</dbReference>
<evidence type="ECO:0000313" key="1">
    <source>
        <dbReference type="EMBL" id="KAK3189397.1"/>
    </source>
</evidence>
<organism evidence="1 2">
    <name type="scientific">Dipteronia sinensis</name>
    <dbReference type="NCBI Taxonomy" id="43782"/>
    <lineage>
        <taxon>Eukaryota</taxon>
        <taxon>Viridiplantae</taxon>
        <taxon>Streptophyta</taxon>
        <taxon>Embryophyta</taxon>
        <taxon>Tracheophyta</taxon>
        <taxon>Spermatophyta</taxon>
        <taxon>Magnoliopsida</taxon>
        <taxon>eudicotyledons</taxon>
        <taxon>Gunneridae</taxon>
        <taxon>Pentapetalae</taxon>
        <taxon>rosids</taxon>
        <taxon>malvids</taxon>
        <taxon>Sapindales</taxon>
        <taxon>Sapindaceae</taxon>
        <taxon>Hippocastanoideae</taxon>
        <taxon>Acereae</taxon>
        <taxon>Dipteronia</taxon>
    </lineage>
</organism>
<accession>A0AAD9ZSV0</accession>
<gene>
    <name evidence="1" type="ORF">Dsin_028958</name>
</gene>
<proteinExistence type="predicted"/>
<dbReference type="Proteomes" id="UP001281410">
    <property type="component" value="Unassembled WGS sequence"/>
</dbReference>
<sequence length="92" mass="10146">MKFSAEHPSAFDSEINAVDIPELVKYSERFDLPRSVKLFLDERRAIWNPPHGAVAIYGAMLTSGVTLPLQPFIARFLADAGIAPAQLSPNSY</sequence>
<keyword evidence="2" id="KW-1185">Reference proteome</keyword>
<name>A0AAD9ZSV0_9ROSI</name>
<protein>
    <submittedName>
        <fullName evidence="1">Uncharacterized protein</fullName>
    </submittedName>
</protein>
<dbReference type="AlphaFoldDB" id="A0AAD9ZSV0"/>
<reference evidence="1" key="1">
    <citation type="journal article" date="2023" name="Plant J.">
        <title>Genome sequences and population genomics provide insights into the demographic history, inbreeding, and mutation load of two 'living fossil' tree species of Dipteronia.</title>
        <authorList>
            <person name="Feng Y."/>
            <person name="Comes H.P."/>
            <person name="Chen J."/>
            <person name="Zhu S."/>
            <person name="Lu R."/>
            <person name="Zhang X."/>
            <person name="Li P."/>
            <person name="Qiu J."/>
            <person name="Olsen K.M."/>
            <person name="Qiu Y."/>
        </authorList>
    </citation>
    <scope>NUCLEOTIDE SEQUENCE</scope>
    <source>
        <strain evidence="1">NBL</strain>
    </source>
</reference>